<gene>
    <name evidence="4" type="ORF">EH165_01905</name>
</gene>
<evidence type="ECO:0000256" key="1">
    <source>
        <dbReference type="ARBA" id="ARBA00022801"/>
    </source>
</evidence>
<evidence type="ECO:0000313" key="5">
    <source>
        <dbReference type="Proteomes" id="UP000268084"/>
    </source>
</evidence>
<name>A0A3G9A0M2_9ACTN</name>
<evidence type="ECO:0000256" key="2">
    <source>
        <dbReference type="SAM" id="SignalP"/>
    </source>
</evidence>
<evidence type="ECO:0000313" key="4">
    <source>
        <dbReference type="EMBL" id="AZI59331.1"/>
    </source>
</evidence>
<sequence length="284" mass="29365">MGLSRRNLLAGLSALSAAAMTSCDGAATTVNRAAPDAAPAERLAYGVDASQFGDLYRCAGSNTLVVIIHGGYWFSSYGLDLGAPLALDLQARGYTCWNLEYRRNGNGGEWPNIFADVAEGIDLLASMQDVPRGKVLVIGHSAGGQLAVWAAGRHTLPVGQPGAQPKVAVAGVVSQAGVLDLTTADKLGLGGGAVAGLVGGSPSRYPERYRAADPLEMVPIGVPVRCVHSRDDGVVPYEQSQTYVASAVLAGDNATLTTVDGNHFALIDIDSAAWRACVELLAAF</sequence>
<feature type="signal peptide" evidence="2">
    <location>
        <begin position="1"/>
        <end position="26"/>
    </location>
</feature>
<keyword evidence="5" id="KW-1185">Reference proteome</keyword>
<dbReference type="PROSITE" id="PS51318">
    <property type="entry name" value="TAT"/>
    <property type="match status" value="1"/>
</dbReference>
<evidence type="ECO:0000259" key="3">
    <source>
        <dbReference type="Pfam" id="PF20434"/>
    </source>
</evidence>
<dbReference type="GO" id="GO:0016787">
    <property type="term" value="F:hydrolase activity"/>
    <property type="evidence" value="ECO:0007669"/>
    <property type="project" value="UniProtKB-KW"/>
</dbReference>
<protein>
    <submittedName>
        <fullName evidence="4">Alpha/beta hydrolase</fullName>
    </submittedName>
</protein>
<reference evidence="4 5" key="2">
    <citation type="submission" date="2018-12" db="EMBL/GenBank/DDBJ databases">
        <title>Nakamurella antarcticus sp. nov., isolated from Antarctica South Shetland Islands soil.</title>
        <authorList>
            <person name="Peng F."/>
        </authorList>
    </citation>
    <scope>NUCLEOTIDE SEQUENCE [LARGE SCALE GENOMIC DNA]</scope>
    <source>
        <strain evidence="4 5">S14-144</strain>
    </source>
</reference>
<organism evidence="4 5">
    <name type="scientific">Nakamurella antarctica</name>
    <dbReference type="NCBI Taxonomy" id="1902245"/>
    <lineage>
        <taxon>Bacteria</taxon>
        <taxon>Bacillati</taxon>
        <taxon>Actinomycetota</taxon>
        <taxon>Actinomycetes</taxon>
        <taxon>Nakamurellales</taxon>
        <taxon>Nakamurellaceae</taxon>
        <taxon>Nakamurella</taxon>
    </lineage>
</organism>
<dbReference type="Pfam" id="PF20434">
    <property type="entry name" value="BD-FAE"/>
    <property type="match status" value="1"/>
</dbReference>
<dbReference type="SUPFAM" id="SSF53474">
    <property type="entry name" value="alpha/beta-Hydrolases"/>
    <property type="match status" value="1"/>
</dbReference>
<accession>A0A3G9A0M2</accession>
<keyword evidence="1 4" id="KW-0378">Hydrolase</keyword>
<proteinExistence type="predicted"/>
<dbReference type="OrthoDB" id="255603at2"/>
<feature type="domain" description="BD-FAE-like" evidence="3">
    <location>
        <begin position="62"/>
        <end position="242"/>
    </location>
</feature>
<dbReference type="KEGG" id="nak:EH165_01905"/>
<dbReference type="InterPro" id="IPR006311">
    <property type="entry name" value="TAT_signal"/>
</dbReference>
<feature type="chain" id="PRO_5017943099" evidence="2">
    <location>
        <begin position="27"/>
        <end position="284"/>
    </location>
</feature>
<dbReference type="InterPro" id="IPR029058">
    <property type="entry name" value="AB_hydrolase_fold"/>
</dbReference>
<dbReference type="EMBL" id="CP034170">
    <property type="protein sequence ID" value="AZI59331.1"/>
    <property type="molecule type" value="Genomic_DNA"/>
</dbReference>
<dbReference type="InterPro" id="IPR049492">
    <property type="entry name" value="BD-FAE-like_dom"/>
</dbReference>
<dbReference type="InterPro" id="IPR050300">
    <property type="entry name" value="GDXG_lipolytic_enzyme"/>
</dbReference>
<dbReference type="Gene3D" id="3.40.50.1820">
    <property type="entry name" value="alpha/beta hydrolase"/>
    <property type="match status" value="1"/>
</dbReference>
<dbReference type="AlphaFoldDB" id="A0A3G9A0M2"/>
<reference evidence="4 5" key="1">
    <citation type="submission" date="2018-11" db="EMBL/GenBank/DDBJ databases">
        <authorList>
            <person name="Da X."/>
        </authorList>
    </citation>
    <scope>NUCLEOTIDE SEQUENCE [LARGE SCALE GENOMIC DNA]</scope>
    <source>
        <strain evidence="4 5">S14-144</strain>
    </source>
</reference>
<dbReference type="PANTHER" id="PTHR48081">
    <property type="entry name" value="AB HYDROLASE SUPERFAMILY PROTEIN C4A8.06C"/>
    <property type="match status" value="1"/>
</dbReference>
<dbReference type="Proteomes" id="UP000268084">
    <property type="component" value="Chromosome"/>
</dbReference>
<keyword evidence="2" id="KW-0732">Signal</keyword>
<dbReference type="PROSITE" id="PS51257">
    <property type="entry name" value="PROKAR_LIPOPROTEIN"/>
    <property type="match status" value="1"/>
</dbReference>